<dbReference type="OrthoDB" id="3768645at2759"/>
<dbReference type="EMBL" id="GL537529">
    <property type="protein sequence ID" value="EFQ86135.1"/>
    <property type="molecule type" value="Genomic_DNA"/>
</dbReference>
<proteinExistence type="predicted"/>
<gene>
    <name evidence="1" type="ORF">PTT_18696</name>
</gene>
<accession>E3S7B1</accession>
<keyword evidence="2" id="KW-1185">Reference proteome</keyword>
<protein>
    <submittedName>
        <fullName evidence="1">Uncharacterized protein</fullName>
    </submittedName>
</protein>
<sequence>MKRPSIKIIRQVQKIQLLPRTLAETPNYVKLVKKLDFRASHCTFYDDDGSICRCFPDSSIELTGEELHNDMFKPYVQAKKYPPPHRWLEKNKLLLIMAMLIGTCHKHLESLSIAADFLLTDEWFPP</sequence>
<evidence type="ECO:0000313" key="2">
    <source>
        <dbReference type="Proteomes" id="UP000001067"/>
    </source>
</evidence>
<dbReference type="HOGENOM" id="CLU_1982711_0_0_1"/>
<organism evidence="2">
    <name type="scientific">Pyrenophora teres f. teres (strain 0-1)</name>
    <name type="common">Barley net blotch fungus</name>
    <name type="synonym">Drechslera teres f. teres</name>
    <dbReference type="NCBI Taxonomy" id="861557"/>
    <lineage>
        <taxon>Eukaryota</taxon>
        <taxon>Fungi</taxon>
        <taxon>Dikarya</taxon>
        <taxon>Ascomycota</taxon>
        <taxon>Pezizomycotina</taxon>
        <taxon>Dothideomycetes</taxon>
        <taxon>Pleosporomycetidae</taxon>
        <taxon>Pleosporales</taxon>
        <taxon>Pleosporineae</taxon>
        <taxon>Pleosporaceae</taxon>
        <taxon>Pyrenophora</taxon>
    </lineage>
</organism>
<reference evidence="1 2" key="1">
    <citation type="journal article" date="2010" name="Genome Biol.">
        <title>A first genome assembly of the barley fungal pathogen Pyrenophora teres f. teres.</title>
        <authorList>
            <person name="Ellwood S.R."/>
            <person name="Liu Z."/>
            <person name="Syme R.A."/>
            <person name="Lai Z."/>
            <person name="Hane J.K."/>
            <person name="Keiper F."/>
            <person name="Moffat C.S."/>
            <person name="Oliver R.P."/>
            <person name="Friesen T.L."/>
        </authorList>
    </citation>
    <scope>NUCLEOTIDE SEQUENCE [LARGE SCALE GENOMIC DNA]</scope>
    <source>
        <strain evidence="1 2">0-1</strain>
    </source>
</reference>
<dbReference type="KEGG" id="pte:PTT_18696"/>
<dbReference type="AlphaFoldDB" id="E3S7B1"/>
<dbReference type="Proteomes" id="UP000001067">
    <property type="component" value="Unassembled WGS sequence"/>
</dbReference>
<name>E3S7B1_PYRTT</name>
<evidence type="ECO:0000313" key="1">
    <source>
        <dbReference type="EMBL" id="EFQ86135.1"/>
    </source>
</evidence>